<dbReference type="GeneID" id="45425011"/>
<dbReference type="EMBL" id="CNFU01001089">
    <property type="protein sequence ID" value="CKT00687.1"/>
    <property type="molecule type" value="Genomic_DNA"/>
</dbReference>
<evidence type="ECO:0000313" key="20">
    <source>
        <dbReference type="Proteomes" id="UP000300237"/>
    </source>
</evidence>
<evidence type="ECO:0000313" key="18">
    <source>
        <dbReference type="Proteomes" id="UP000189452"/>
    </source>
</evidence>
<evidence type="ECO:0000313" key="5">
    <source>
        <dbReference type="EMBL" id="CKT05823.1"/>
    </source>
</evidence>
<dbReference type="Proteomes" id="UP000050139">
    <property type="component" value="Unassembled WGS sequence"/>
</dbReference>
<evidence type="ECO:0000313" key="19">
    <source>
        <dbReference type="Proteomes" id="UP000256381"/>
    </source>
</evidence>
<proteinExistence type="predicted"/>
<dbReference type="OMA" id="NIGVGNW"/>
<evidence type="ECO:0000313" key="13">
    <source>
        <dbReference type="Proteomes" id="UP000048600"/>
    </source>
</evidence>
<reference evidence="11 19" key="4">
    <citation type="journal article" date="2017" name="N. Engl. J. Med.">
        <title>Transmission of Extensively Drug-Resistant Tuberculosis in South Africa.</title>
        <authorList>
            <person name="Shah N.S."/>
            <person name="Auld S.C."/>
            <person name="Brust J.C."/>
            <person name="Mathema B."/>
            <person name="Ismail N."/>
            <person name="Moodley P."/>
            <person name="Mlisana K."/>
            <person name="Allana S."/>
            <person name="Campbell A."/>
            <person name="Mthiyane T."/>
            <person name="Morris N."/>
            <person name="Mpangase P."/>
            <person name="van der Meulen H."/>
            <person name="Omar S.V."/>
            <person name="Brown T.S."/>
            <person name="Narechania A."/>
            <person name="Shaskina E."/>
            <person name="Kapwata T."/>
            <person name="Kreiswirth B."/>
            <person name="Gandhi N.R."/>
        </authorList>
    </citation>
    <scope>NUCLEOTIDE SEQUENCE [LARGE SCALE GENOMIC DNA]</scope>
    <source>
        <strain evidence="11 19">32301_S10</strain>
    </source>
</reference>
<reference evidence="9 21" key="8">
    <citation type="submission" date="2021-03" db="EMBL/GenBank/DDBJ databases">
        <title>Whole Genome Sequencing of Mycobacterium tuberculosis clinical isolates from Arunachal Pradesh, India.</title>
        <authorList>
            <person name="Singh S."/>
            <person name="Mudliar S.R."/>
            <person name="Kulsum U."/>
            <person name="Rufai S.B."/>
            <person name="Singh P.K."/>
            <person name="Umpo M."/>
            <person name="Nyori M."/>
        </authorList>
    </citation>
    <scope>NUCLEOTIDE SEQUENCE [LARGE SCALE GENOMIC DNA]</scope>
    <source>
        <strain evidence="9 21">OMICS/BPL/0142/20/SP</strain>
    </source>
</reference>
<dbReference type="EMBL" id="JAGIZI010000026">
    <property type="protein sequence ID" value="MBP0684548.1"/>
    <property type="molecule type" value="Genomic_DNA"/>
</dbReference>
<dbReference type="SUPFAM" id="SSF140459">
    <property type="entry name" value="PE/PPE dimer-like"/>
    <property type="match status" value="1"/>
</dbReference>
<dbReference type="EMBL" id="CNFU01001167">
    <property type="protein sequence ID" value="CKT11719.1"/>
    <property type="molecule type" value="Genomic_DNA"/>
</dbReference>
<dbReference type="EMBL" id="LR027516">
    <property type="protein sequence ID" value="VCU49290.1"/>
    <property type="molecule type" value="Genomic_DNA"/>
</dbReference>
<dbReference type="EMBL" id="CHKL01000477">
    <property type="protein sequence ID" value="COW85647.1"/>
    <property type="molecule type" value="Genomic_DNA"/>
</dbReference>
<dbReference type="Proteomes" id="UP000048600">
    <property type="component" value="Unassembled WGS sequence"/>
</dbReference>
<evidence type="ECO:0000313" key="6">
    <source>
        <dbReference type="EMBL" id="CKT11719.1"/>
    </source>
</evidence>
<dbReference type="Proteomes" id="UP000050164">
    <property type="component" value="Unassembled WGS sequence"/>
</dbReference>
<evidence type="ECO:0000259" key="1">
    <source>
        <dbReference type="Pfam" id="PF00934"/>
    </source>
</evidence>
<dbReference type="RefSeq" id="WP_003405370.1">
    <property type="nucleotide sequence ID" value="NZ_AP017901.1"/>
</dbReference>
<evidence type="ECO:0000313" key="17">
    <source>
        <dbReference type="Proteomes" id="UP000050164"/>
    </source>
</evidence>
<dbReference type="AlphaFoldDB" id="A0A045IMX7"/>
<dbReference type="EMBL" id="CNGE01000601">
    <property type="protein sequence ID" value="CKT05823.1"/>
    <property type="molecule type" value="Genomic_DNA"/>
</dbReference>
<dbReference type="Proteomes" id="UP000189452">
    <property type="component" value="Chromosome"/>
</dbReference>
<dbReference type="InterPro" id="IPR022171">
    <property type="entry name" value="PPE_C"/>
</dbReference>
<dbReference type="Proteomes" id="UP000671119">
    <property type="component" value="Unassembled WGS sequence"/>
</dbReference>
<dbReference type="Pfam" id="PF00934">
    <property type="entry name" value="PE"/>
    <property type="match status" value="1"/>
</dbReference>
<dbReference type="Gene3D" id="1.10.287.850">
    <property type="entry name" value="HP0062-like domain"/>
    <property type="match status" value="1"/>
</dbReference>
<evidence type="ECO:0000313" key="8">
    <source>
        <dbReference type="EMBL" id="COW85647.1"/>
    </source>
</evidence>
<reference evidence="11" key="6">
    <citation type="submission" date="2018-07" db="EMBL/GenBank/DDBJ databases">
        <authorList>
            <person name="Shah S."/>
            <person name="Brown T."/>
            <person name="Auld S."/>
            <person name="Bratton K."/>
            <person name="Narechania A."/>
            <person name="Mathema B."/>
            <person name="Gandhi N."/>
        </authorList>
    </citation>
    <scope>NUCLEOTIDE SEQUENCE</scope>
    <source>
        <strain evidence="11">32301_S10</strain>
    </source>
</reference>
<evidence type="ECO:0000313" key="16">
    <source>
        <dbReference type="Proteomes" id="UP000050139"/>
    </source>
</evidence>
<dbReference type="Pfam" id="PF12484">
    <property type="entry name" value="PPE-SVP"/>
    <property type="match status" value="1"/>
</dbReference>
<reference evidence="7 16" key="1">
    <citation type="submission" date="2015-03" db="EMBL/GenBank/DDBJ databases">
        <authorList>
            <consortium name="Pathogen Informatics"/>
            <person name="Murphy D."/>
        </authorList>
    </citation>
    <scope>NUCLEOTIDE SEQUENCE [LARGE SCALE GENOMIC DNA]</scope>
    <source>
        <strain evidence="7 16">0268S</strain>
    </source>
</reference>
<evidence type="ECO:0000313" key="3">
    <source>
        <dbReference type="EMBL" id="CKR69791.1"/>
    </source>
</evidence>
<dbReference type="EMBL" id="QTBD01000214">
    <property type="protein sequence ID" value="REQ48323.1"/>
    <property type="molecule type" value="Genomic_DNA"/>
</dbReference>
<reference evidence="10 18" key="5">
    <citation type="submission" date="2017-02" db="EMBL/GenBank/DDBJ databases">
        <title>Protein polymorphisms may explain contrasting epidemiological fitness of two variants of a multidrug-resistant Mycobacterium tuberculosis strain.</title>
        <authorList>
            <person name="Bigi M.M."/>
            <person name="Lopez B."/>
            <person name="Blanco F.C."/>
            <person name="Sasiain M.C."/>
            <person name="De La Barrera S."/>
            <person name="Ritacco V."/>
            <person name="Bigi F."/>
            <person name="Soria M.A."/>
        </authorList>
    </citation>
    <scope>NUCLEOTIDE SEQUENCE [LARGE SCALE GENOMIC DNA]</scope>
    <source>
        <strain evidence="10 18">6548</strain>
    </source>
</reference>
<reference evidence="13 14" key="2">
    <citation type="submission" date="2015-03" db="EMBL/GenBank/DDBJ databases">
        <authorList>
            <consortium name="Pathogen Informatics"/>
        </authorList>
    </citation>
    <scope>NUCLEOTIDE SEQUENCE [LARGE SCALE GENOMIC DNA]</scope>
    <source>
        <strain evidence="5 14">Bir 172</strain>
        <strain evidence="3 17">Bir 185</strain>
        <strain evidence="4 15">Bir 187</strain>
        <strain evidence="8 13">P00601463</strain>
    </source>
</reference>
<sequence length="275" mass="26225">MSFLKTVPEELTAAAAQLGTIGAAMAAQNAAAAAPTTAIAPAALDEVSALQAALFTAYGTFYQQVSAEAQAMHDMFVNTLGISAGTYGVTESLNSSAAASPLSGITGEASAIIQATTGLFPPELSGGIGNILNIGAGNWASATSTLIGLAGGGLLPAEEAAEAASALGGEAALGELGALGAAEAALGEAGIAAGLGSASAIGMLSVPPAWAGQATLVSTTSTLPGAGWTAAAPQAAAGTFIPGMPGVASAARNSAGFGAPRYGVKPIVMPKPATV</sequence>
<gene>
    <name evidence="3" type="primary">PE8</name>
    <name evidence="4" type="synonym">PE8_1</name>
    <name evidence="6" type="synonym">PE8_2</name>
    <name evidence="10" type="ORF">A4S10_01106</name>
    <name evidence="12" type="ORF">DKC2_1109</name>
    <name evidence="11" type="ORF">DSJ38_18820</name>
    <name evidence="8" type="ORF">ERS007741_03290</name>
    <name evidence="5" type="ORF">ERS027646_02904</name>
    <name evidence="3" type="ORF">ERS027659_02023</name>
    <name evidence="4" type="ORF">ERS027661_03815</name>
    <name evidence="6" type="ORF">ERS027661_03951</name>
    <name evidence="7" type="ORF">ERS094118_04108</name>
    <name evidence="9" type="ORF">J8J21_15800</name>
</gene>
<dbReference type="Proteomes" id="UP000048948">
    <property type="component" value="Unassembled WGS sequence"/>
</dbReference>
<evidence type="ECO:0000313" key="21">
    <source>
        <dbReference type="Proteomes" id="UP000671119"/>
    </source>
</evidence>
<dbReference type="InterPro" id="IPR000084">
    <property type="entry name" value="PE-PGRS_N"/>
</dbReference>
<dbReference type="EMBL" id="COPH01000062">
    <property type="protein sequence ID" value="CLX14991.1"/>
    <property type="molecule type" value="Genomic_DNA"/>
</dbReference>
<organism evidence="10 18">
    <name type="scientific">Mycobacterium tuberculosis</name>
    <dbReference type="NCBI Taxonomy" id="1773"/>
    <lineage>
        <taxon>Bacteria</taxon>
        <taxon>Bacillati</taxon>
        <taxon>Actinomycetota</taxon>
        <taxon>Actinomycetes</taxon>
        <taxon>Mycobacteriales</taxon>
        <taxon>Mycobacteriaceae</taxon>
        <taxon>Mycobacterium</taxon>
        <taxon>Mycobacterium tuberculosis complex</taxon>
    </lineage>
</organism>
<dbReference type="EMBL" id="LWDQ01000001">
    <property type="protein sequence ID" value="OMH58944.1"/>
    <property type="molecule type" value="Genomic_DNA"/>
</dbReference>
<accession>A0A045IMX7</accession>
<evidence type="ECO:0000313" key="11">
    <source>
        <dbReference type="EMBL" id="REQ48323.1"/>
    </source>
</evidence>
<dbReference type="InterPro" id="IPR038332">
    <property type="entry name" value="PPE_sf"/>
</dbReference>
<dbReference type="Proteomes" id="UP000300237">
    <property type="component" value="Chromosome"/>
</dbReference>
<evidence type="ECO:0000313" key="4">
    <source>
        <dbReference type="EMBL" id="CKT00687.1"/>
    </source>
</evidence>
<evidence type="ECO:0000313" key="12">
    <source>
        <dbReference type="EMBL" id="VCU49290.1"/>
    </source>
</evidence>
<evidence type="ECO:0000313" key="14">
    <source>
        <dbReference type="Proteomes" id="UP000048948"/>
    </source>
</evidence>
<reference evidence="10 18" key="3">
    <citation type="submission" date="2016-04" db="EMBL/GenBank/DDBJ databases">
        <authorList>
            <person name="Bigi M."/>
            <person name="Bigi F."/>
            <person name="Soria M.A."/>
        </authorList>
    </citation>
    <scope>NUCLEOTIDE SEQUENCE [LARGE SCALE GENOMIC DNA]</scope>
    <source>
        <strain evidence="10 18">6548</strain>
    </source>
</reference>
<dbReference type="Proteomes" id="UP000256381">
    <property type="component" value="Unassembled WGS sequence"/>
</dbReference>
<feature type="domain" description="PE" evidence="1">
    <location>
        <begin position="5"/>
        <end position="93"/>
    </location>
</feature>
<dbReference type="Proteomes" id="UP000049023">
    <property type="component" value="Unassembled WGS sequence"/>
</dbReference>
<evidence type="ECO:0000313" key="10">
    <source>
        <dbReference type="EMBL" id="OMH58944.1"/>
    </source>
</evidence>
<evidence type="ECO:0000313" key="9">
    <source>
        <dbReference type="EMBL" id="MBP0684548.1"/>
    </source>
</evidence>
<protein>
    <submittedName>
        <fullName evidence="9">PE domain-containing protein</fullName>
    </submittedName>
    <submittedName>
        <fullName evidence="10 12">PE family protein</fullName>
    </submittedName>
</protein>
<reference evidence="12 20" key="7">
    <citation type="submission" date="2018-08" db="EMBL/GenBank/DDBJ databases">
        <authorList>
            <person name="Fokvardsen B D."/>
            <person name="Norman A."/>
        </authorList>
    </citation>
    <scope>NUCLEOTIDE SEQUENCE [LARGE SCALE GENOMIC DNA]</scope>
    <source>
        <strain evidence="12 20">DKC2</strain>
    </source>
</reference>
<name>A0A045IMX7_MYCTX</name>
<feature type="domain" description="PPE family C-terminal" evidence="2">
    <location>
        <begin position="192"/>
        <end position="272"/>
    </location>
</feature>
<evidence type="ECO:0000313" key="7">
    <source>
        <dbReference type="EMBL" id="CLX14991.1"/>
    </source>
</evidence>
<evidence type="ECO:0000313" key="15">
    <source>
        <dbReference type="Proteomes" id="UP000049023"/>
    </source>
</evidence>
<dbReference type="SMR" id="A0A045IMX7"/>
<evidence type="ECO:0000259" key="2">
    <source>
        <dbReference type="Pfam" id="PF12484"/>
    </source>
</evidence>
<dbReference type="EMBL" id="CNFT01000434">
    <property type="protein sequence ID" value="CKR69791.1"/>
    <property type="molecule type" value="Genomic_DNA"/>
</dbReference>